<dbReference type="AlphaFoldDB" id="A0A7V1GDC4"/>
<name>A0A7V1GDC4_9GAMM</name>
<dbReference type="EMBL" id="DRGM01000049">
    <property type="protein sequence ID" value="HEA15725.1"/>
    <property type="molecule type" value="Genomic_DNA"/>
</dbReference>
<proteinExistence type="predicted"/>
<dbReference type="InterPro" id="IPR022080">
    <property type="entry name" value="DUF3630"/>
</dbReference>
<organism evidence="1">
    <name type="scientific">Pseudoalteromonas prydzensis</name>
    <dbReference type="NCBI Taxonomy" id="182141"/>
    <lineage>
        <taxon>Bacteria</taxon>
        <taxon>Pseudomonadati</taxon>
        <taxon>Pseudomonadota</taxon>
        <taxon>Gammaproteobacteria</taxon>
        <taxon>Alteromonadales</taxon>
        <taxon>Pseudoalteromonadaceae</taxon>
        <taxon>Pseudoalteromonas</taxon>
    </lineage>
</organism>
<accession>A0A7V1GDC4</accession>
<comment type="caution">
    <text evidence="1">The sequence shown here is derived from an EMBL/GenBank/DDBJ whole genome shotgun (WGS) entry which is preliminary data.</text>
</comment>
<sequence length="99" mass="11484">MTEFQLDPRHNAIIISPSEMPNDDDFELWAHLFLHAPEITISEFASGADRHQCRFSYAQQNFNLNFEHYSNSVWINGEGVAAEQLLAVLVHYFLTQMQQ</sequence>
<dbReference type="RefSeq" id="WP_304180153.1">
    <property type="nucleotide sequence ID" value="NZ_DRGM01000049.1"/>
</dbReference>
<reference evidence="1" key="1">
    <citation type="journal article" date="2020" name="mSystems">
        <title>Genome- and Community-Level Interaction Insights into Carbon Utilization and Element Cycling Functions of Hydrothermarchaeota in Hydrothermal Sediment.</title>
        <authorList>
            <person name="Zhou Z."/>
            <person name="Liu Y."/>
            <person name="Xu W."/>
            <person name="Pan J."/>
            <person name="Luo Z.H."/>
            <person name="Li M."/>
        </authorList>
    </citation>
    <scope>NUCLEOTIDE SEQUENCE [LARGE SCALE GENOMIC DNA]</scope>
    <source>
        <strain evidence="1">HyVt-346</strain>
    </source>
</reference>
<evidence type="ECO:0000313" key="1">
    <source>
        <dbReference type="EMBL" id="HEA15725.1"/>
    </source>
</evidence>
<gene>
    <name evidence="1" type="ORF">ENH88_04605</name>
</gene>
<dbReference type="Proteomes" id="UP000886188">
    <property type="component" value="Unassembled WGS sequence"/>
</dbReference>
<dbReference type="Pfam" id="PF12305">
    <property type="entry name" value="DUF3630"/>
    <property type="match status" value="1"/>
</dbReference>
<protein>
    <submittedName>
        <fullName evidence="1">DUF3630 family protein</fullName>
    </submittedName>
</protein>